<dbReference type="GO" id="GO:0042148">
    <property type="term" value="P:DNA strand invasion"/>
    <property type="evidence" value="ECO:0007669"/>
    <property type="project" value="TreeGrafter"/>
</dbReference>
<dbReference type="GO" id="GO:0006312">
    <property type="term" value="P:mitotic recombination"/>
    <property type="evidence" value="ECO:0007669"/>
    <property type="project" value="TreeGrafter"/>
</dbReference>
<keyword evidence="1 4" id="KW-0547">Nucleotide-binding</keyword>
<dbReference type="GO" id="GO:0003697">
    <property type="term" value="F:single-stranded DNA binding"/>
    <property type="evidence" value="ECO:0007669"/>
    <property type="project" value="TreeGrafter"/>
</dbReference>
<evidence type="ECO:0000256" key="2">
    <source>
        <dbReference type="ARBA" id="ARBA00022840"/>
    </source>
</evidence>
<dbReference type="GO" id="GO:0003690">
    <property type="term" value="F:double-stranded DNA binding"/>
    <property type="evidence" value="ECO:0007669"/>
    <property type="project" value="TreeGrafter"/>
</dbReference>
<feature type="domain" description="RecA family profile 2" evidence="6">
    <location>
        <begin position="308"/>
        <end position="368"/>
    </location>
</feature>
<dbReference type="Pfam" id="PF08423">
    <property type="entry name" value="Rad51"/>
    <property type="match status" value="1"/>
</dbReference>
<keyword evidence="2 4" id="KW-0067">ATP-binding</keyword>
<dbReference type="InterPro" id="IPR016467">
    <property type="entry name" value="DNA_recomb/repair_RecA-like"/>
</dbReference>
<dbReference type="InterPro" id="IPR020588">
    <property type="entry name" value="RecA_ATP-bd"/>
</dbReference>
<organism evidence="7">
    <name type="scientific">Pycnococcus provasolii</name>
    <dbReference type="NCBI Taxonomy" id="41880"/>
    <lineage>
        <taxon>Eukaryota</taxon>
        <taxon>Viridiplantae</taxon>
        <taxon>Chlorophyta</taxon>
        <taxon>Pseudoscourfieldiophyceae</taxon>
        <taxon>Pseudoscourfieldiales</taxon>
        <taxon>Pycnococcaceae</taxon>
        <taxon>Pycnococcus</taxon>
    </lineage>
</organism>
<dbReference type="GO" id="GO:0140664">
    <property type="term" value="F:ATP-dependent DNA damage sensor activity"/>
    <property type="evidence" value="ECO:0007669"/>
    <property type="project" value="InterPro"/>
</dbReference>
<evidence type="ECO:0000259" key="5">
    <source>
        <dbReference type="PROSITE" id="PS50162"/>
    </source>
</evidence>
<protein>
    <recommendedName>
        <fullName evidence="8">RecA family profile 1 domain-containing protein</fullName>
    </recommendedName>
</protein>
<dbReference type="InterPro" id="IPR013632">
    <property type="entry name" value="Rad51_C"/>
</dbReference>
<keyword evidence="3" id="KW-0238">DNA-binding</keyword>
<dbReference type="AlphaFoldDB" id="A0A7S2AWK2"/>
<dbReference type="InterPro" id="IPR010995">
    <property type="entry name" value="DNA_repair_Rad51/TF_NusA_a-hlx"/>
</dbReference>
<dbReference type="SUPFAM" id="SSF52540">
    <property type="entry name" value="P-loop containing nucleoside triphosphate hydrolases"/>
    <property type="match status" value="1"/>
</dbReference>
<comment type="similarity">
    <text evidence="4">Belongs to the RecA family.</text>
</comment>
<dbReference type="EMBL" id="HBGR01007282">
    <property type="protein sequence ID" value="CAD9379769.1"/>
    <property type="molecule type" value="Transcribed_RNA"/>
</dbReference>
<dbReference type="SUPFAM" id="SSF47794">
    <property type="entry name" value="Rad51 N-terminal domain-like"/>
    <property type="match status" value="1"/>
</dbReference>
<proteinExistence type="inferred from homology"/>
<feature type="domain" description="RecA family profile 1" evidence="5">
    <location>
        <begin position="127"/>
        <end position="302"/>
    </location>
</feature>
<dbReference type="PANTHER" id="PTHR22942">
    <property type="entry name" value="RECA/RAD51/RADA DNA STRAND-PAIRING FAMILY MEMBER"/>
    <property type="match status" value="1"/>
</dbReference>
<dbReference type="InterPro" id="IPR027417">
    <property type="entry name" value="P-loop_NTPase"/>
</dbReference>
<sequence length="368" mass="39836">MSAVDLQPMQQTNNAQDLVANGNDDNDAAMTTTTTTHDEYATTYTELSALQAAGIAASDLKKLTDGGYHTANSLLMTPMKELEAVKGLSEAKILKMRDAAREVVPGWQAGSSKFSIASEIVRQREGQIVRVSTGSTAFDAMLGGGIETKALTEIHGESNQGKTQLCYTIAAASMLPPAEGEPSWKAGKVIWVDTEGSAVLTRIGEIAEERWQLDKQSVLENVMYARPYTTQQLDELALQMGAICTQEQVRTIVVDSIINLFRTEFSGRGELAERQQRLKTFLMRLKKIAEEHNVAVVYTNQVSAKPDAMSFGPAFNAVGGHVLFHASTFRIQMKRGRAGMKVAALETSPCLPPSTAEVQVTSGGIFDA</sequence>
<dbReference type="InterPro" id="IPR020587">
    <property type="entry name" value="RecA_monomer-monomer_interface"/>
</dbReference>
<dbReference type="NCBIfam" id="NF003301">
    <property type="entry name" value="PRK04301.1"/>
    <property type="match status" value="1"/>
</dbReference>
<dbReference type="GO" id="GO:0000150">
    <property type="term" value="F:DNA strand exchange activity"/>
    <property type="evidence" value="ECO:0007669"/>
    <property type="project" value="TreeGrafter"/>
</dbReference>
<reference evidence="7" key="1">
    <citation type="submission" date="2021-01" db="EMBL/GenBank/DDBJ databases">
        <authorList>
            <person name="Corre E."/>
            <person name="Pelletier E."/>
            <person name="Niang G."/>
            <person name="Scheremetjew M."/>
            <person name="Finn R."/>
            <person name="Kale V."/>
            <person name="Holt S."/>
            <person name="Cochrane G."/>
            <person name="Meng A."/>
            <person name="Brown T."/>
            <person name="Cohen L."/>
        </authorList>
    </citation>
    <scope>NUCLEOTIDE SEQUENCE</scope>
    <source>
        <strain evidence="7">RCC733</strain>
    </source>
</reference>
<evidence type="ECO:0000259" key="6">
    <source>
        <dbReference type="PROSITE" id="PS50163"/>
    </source>
</evidence>
<evidence type="ECO:0008006" key="8">
    <source>
        <dbReference type="Google" id="ProtNLM"/>
    </source>
</evidence>
<dbReference type="PANTHER" id="PTHR22942:SF30">
    <property type="entry name" value="MEIOTIC RECOMBINATION PROTEIN DMC1_LIM15 HOMOLOG"/>
    <property type="match status" value="1"/>
</dbReference>
<dbReference type="Gene3D" id="1.10.150.20">
    <property type="entry name" value="5' to 3' exonuclease, C-terminal subdomain"/>
    <property type="match status" value="1"/>
</dbReference>
<name>A0A7S2AWK2_9CHLO</name>
<evidence type="ECO:0000256" key="4">
    <source>
        <dbReference type="RuleBase" id="RU003422"/>
    </source>
</evidence>
<dbReference type="GO" id="GO:0000730">
    <property type="term" value="P:DNA recombinase assembly"/>
    <property type="evidence" value="ECO:0007669"/>
    <property type="project" value="TreeGrafter"/>
</dbReference>
<evidence type="ECO:0000256" key="3">
    <source>
        <dbReference type="ARBA" id="ARBA00023125"/>
    </source>
</evidence>
<accession>A0A7S2AWK2</accession>
<evidence type="ECO:0000313" key="7">
    <source>
        <dbReference type="EMBL" id="CAD9379769.1"/>
    </source>
</evidence>
<gene>
    <name evidence="7" type="ORF">PPRO1471_LOCUS4822</name>
</gene>
<dbReference type="Gene3D" id="3.40.50.300">
    <property type="entry name" value="P-loop containing nucleotide triphosphate hydrolases"/>
    <property type="match status" value="1"/>
</dbReference>
<dbReference type="PIRSF" id="PIRSF005856">
    <property type="entry name" value="Rad51"/>
    <property type="match status" value="1"/>
</dbReference>
<evidence type="ECO:0000256" key="1">
    <source>
        <dbReference type="ARBA" id="ARBA00022741"/>
    </source>
</evidence>
<dbReference type="GO" id="GO:0005524">
    <property type="term" value="F:ATP binding"/>
    <property type="evidence" value="ECO:0007669"/>
    <property type="project" value="UniProtKB-KW"/>
</dbReference>
<dbReference type="PROSITE" id="PS50163">
    <property type="entry name" value="RECA_3"/>
    <property type="match status" value="1"/>
</dbReference>
<dbReference type="PROSITE" id="PS50162">
    <property type="entry name" value="RECA_2"/>
    <property type="match status" value="1"/>
</dbReference>